<evidence type="ECO:0000313" key="2">
    <source>
        <dbReference type="EMBL" id="ALG08623.1"/>
    </source>
</evidence>
<dbReference type="AlphaFoldDB" id="A0A0N7F3H2"/>
<keyword evidence="3" id="KW-1185">Reference proteome</keyword>
<evidence type="ECO:0000313" key="3">
    <source>
        <dbReference type="Proteomes" id="UP000063699"/>
    </source>
</evidence>
<dbReference type="KEGG" id="kphy:AOZ06_18375"/>
<dbReference type="RefSeq" id="WP_054290530.1">
    <property type="nucleotide sequence ID" value="NZ_CP012752.1"/>
</dbReference>
<reference evidence="2 3" key="1">
    <citation type="submission" date="2015-07" db="EMBL/GenBank/DDBJ databases">
        <title>Genome sequencing of Kibdelosporangium phytohabitans.</title>
        <authorList>
            <person name="Qin S."/>
            <person name="Xing K."/>
        </authorList>
    </citation>
    <scope>NUCLEOTIDE SEQUENCE [LARGE SCALE GENOMIC DNA]</scope>
    <source>
        <strain evidence="2 3">KLBMP1111</strain>
    </source>
</reference>
<accession>A0A0N7F3H2</accession>
<feature type="region of interest" description="Disordered" evidence="1">
    <location>
        <begin position="32"/>
        <end position="51"/>
    </location>
</feature>
<dbReference type="STRING" id="860235.AOZ06_18375"/>
<dbReference type="EMBL" id="CP012752">
    <property type="protein sequence ID" value="ALG08623.1"/>
    <property type="molecule type" value="Genomic_DNA"/>
</dbReference>
<name>A0A0N7F3H2_9PSEU</name>
<dbReference type="Proteomes" id="UP000063699">
    <property type="component" value="Chromosome"/>
</dbReference>
<proteinExistence type="predicted"/>
<feature type="compositionally biased region" description="Polar residues" evidence="1">
    <location>
        <begin position="40"/>
        <end position="51"/>
    </location>
</feature>
<dbReference type="OrthoDB" id="3701160at2"/>
<sequence length="120" mass="12203">MRAAAARASRFGLLLGLLLVLLGLSAAVAPGRGGPDPASVTAQSVSSSPTISDDLHTRLHLSAVARHTLSTAVPQTWWAVCTPDAGHTAVRRCSTVSDAPSAWTADAASASRSSRAPPHA</sequence>
<protein>
    <submittedName>
        <fullName evidence="2">Uncharacterized protein</fullName>
    </submittedName>
</protein>
<evidence type="ECO:0000256" key="1">
    <source>
        <dbReference type="SAM" id="MobiDB-lite"/>
    </source>
</evidence>
<organism evidence="2 3">
    <name type="scientific">Kibdelosporangium phytohabitans</name>
    <dbReference type="NCBI Taxonomy" id="860235"/>
    <lineage>
        <taxon>Bacteria</taxon>
        <taxon>Bacillati</taxon>
        <taxon>Actinomycetota</taxon>
        <taxon>Actinomycetes</taxon>
        <taxon>Pseudonocardiales</taxon>
        <taxon>Pseudonocardiaceae</taxon>
        <taxon>Kibdelosporangium</taxon>
    </lineage>
</organism>
<gene>
    <name evidence="2" type="ORF">AOZ06_18375</name>
</gene>